<dbReference type="PANTHER" id="PTHR33706:SF1">
    <property type="entry name" value="TPR REPEAT PROTEIN"/>
    <property type="match status" value="1"/>
</dbReference>
<evidence type="ECO:0000313" key="1">
    <source>
        <dbReference type="EMBL" id="CAD8187964.1"/>
    </source>
</evidence>
<dbReference type="AlphaFoldDB" id="A0A8S1WCL4"/>
<dbReference type="EMBL" id="CAJJDP010000090">
    <property type="protein sequence ID" value="CAD8187964.1"/>
    <property type="molecule type" value="Genomic_DNA"/>
</dbReference>
<reference evidence="1" key="1">
    <citation type="submission" date="2021-01" db="EMBL/GenBank/DDBJ databases">
        <authorList>
            <consortium name="Genoscope - CEA"/>
            <person name="William W."/>
        </authorList>
    </citation>
    <scope>NUCLEOTIDE SEQUENCE</scope>
</reference>
<proteinExistence type="predicted"/>
<organism evidence="1 2">
    <name type="scientific">Paramecium octaurelia</name>
    <dbReference type="NCBI Taxonomy" id="43137"/>
    <lineage>
        <taxon>Eukaryota</taxon>
        <taxon>Sar</taxon>
        <taxon>Alveolata</taxon>
        <taxon>Ciliophora</taxon>
        <taxon>Intramacronucleata</taxon>
        <taxon>Oligohymenophorea</taxon>
        <taxon>Peniculida</taxon>
        <taxon>Parameciidae</taxon>
        <taxon>Paramecium</taxon>
    </lineage>
</organism>
<name>A0A8S1WCL4_PAROT</name>
<comment type="caution">
    <text evidence="1">The sequence shown here is derived from an EMBL/GenBank/DDBJ whole genome shotgun (WGS) entry which is preliminary data.</text>
</comment>
<accession>A0A8S1WCL4</accession>
<gene>
    <name evidence="1" type="ORF">POCTA_138.1.T0910157</name>
</gene>
<sequence>MGNKQINLFSKEQQSLNKEKQITSYFHYRSRESQQVEEISIYEDNVWDCYNSRFLRTKFQISLTSTQEIQYSTIEGQVLRIDQRKDISNKPEILTNLEQIKYLNWQGEYGENYKKVGKWIATWKGENLEDIGGWYL</sequence>
<evidence type="ECO:0000313" key="2">
    <source>
        <dbReference type="Proteomes" id="UP000683925"/>
    </source>
</evidence>
<dbReference type="PANTHER" id="PTHR33706">
    <property type="entry name" value="MORN VARIANT REPEAT PROTEIN"/>
    <property type="match status" value="1"/>
</dbReference>
<dbReference type="OrthoDB" id="320966at2759"/>
<dbReference type="Proteomes" id="UP000683925">
    <property type="component" value="Unassembled WGS sequence"/>
</dbReference>
<keyword evidence="2" id="KW-1185">Reference proteome</keyword>
<protein>
    <submittedName>
        <fullName evidence="1">Uncharacterized protein</fullName>
    </submittedName>
</protein>